<dbReference type="RefSeq" id="WP_147744882.1">
    <property type="nucleotide sequence ID" value="NZ_VRUR01000002.1"/>
</dbReference>
<dbReference type="InterPro" id="IPR036291">
    <property type="entry name" value="NAD(P)-bd_dom_sf"/>
</dbReference>
<dbReference type="PANTHER" id="PTHR44013">
    <property type="entry name" value="ZINC-TYPE ALCOHOL DEHYDROGENASE-LIKE PROTEIN C16A3.02C"/>
    <property type="match status" value="1"/>
</dbReference>
<dbReference type="EMBL" id="VRUR01000002">
    <property type="protein sequence ID" value="TXN36111.1"/>
    <property type="molecule type" value="Genomic_DNA"/>
</dbReference>
<proteinExistence type="predicted"/>
<reference evidence="2 3" key="1">
    <citation type="submission" date="2019-08" db="EMBL/GenBank/DDBJ databases">
        <title>Professor.</title>
        <authorList>
            <person name="Park J.S."/>
        </authorList>
    </citation>
    <scope>NUCLEOTIDE SEQUENCE [LARGE SCALE GENOMIC DNA]</scope>
    <source>
        <strain evidence="2 3">176CP5-101</strain>
    </source>
</reference>
<dbReference type="PANTHER" id="PTHR44013:SF1">
    <property type="entry name" value="ZINC-TYPE ALCOHOL DEHYDROGENASE-LIKE PROTEIN C16A3.02C"/>
    <property type="match status" value="1"/>
</dbReference>
<feature type="domain" description="Enoyl reductase (ER)" evidence="1">
    <location>
        <begin position="10"/>
        <end position="321"/>
    </location>
</feature>
<evidence type="ECO:0000259" key="1">
    <source>
        <dbReference type="SMART" id="SM00829"/>
    </source>
</evidence>
<dbReference type="Proteomes" id="UP000321456">
    <property type="component" value="Unassembled WGS sequence"/>
</dbReference>
<accession>A0A5C8V436</accession>
<protein>
    <submittedName>
        <fullName evidence="2">NAD(P)-dependent alcohol dehydrogenase</fullName>
    </submittedName>
</protein>
<dbReference type="AlphaFoldDB" id="A0A5C8V436"/>
<dbReference type="InterPro" id="IPR013154">
    <property type="entry name" value="ADH-like_N"/>
</dbReference>
<dbReference type="Pfam" id="PF13602">
    <property type="entry name" value="ADH_zinc_N_2"/>
    <property type="match status" value="1"/>
</dbReference>
<dbReference type="GO" id="GO:0016491">
    <property type="term" value="F:oxidoreductase activity"/>
    <property type="evidence" value="ECO:0007669"/>
    <property type="project" value="InterPro"/>
</dbReference>
<dbReference type="InterPro" id="IPR011032">
    <property type="entry name" value="GroES-like_sf"/>
</dbReference>
<organism evidence="2 3">
    <name type="scientific">Flagellimonas hymeniacidonis</name>
    <dbReference type="NCBI Taxonomy" id="2603628"/>
    <lineage>
        <taxon>Bacteria</taxon>
        <taxon>Pseudomonadati</taxon>
        <taxon>Bacteroidota</taxon>
        <taxon>Flavobacteriia</taxon>
        <taxon>Flavobacteriales</taxon>
        <taxon>Flavobacteriaceae</taxon>
        <taxon>Flagellimonas</taxon>
    </lineage>
</organism>
<dbReference type="SUPFAM" id="SSF50129">
    <property type="entry name" value="GroES-like"/>
    <property type="match status" value="1"/>
</dbReference>
<evidence type="ECO:0000313" key="3">
    <source>
        <dbReference type="Proteomes" id="UP000321456"/>
    </source>
</evidence>
<dbReference type="InterPro" id="IPR020843">
    <property type="entry name" value="ER"/>
</dbReference>
<dbReference type="InterPro" id="IPR052733">
    <property type="entry name" value="Chloroplast_QOR"/>
</dbReference>
<evidence type="ECO:0000313" key="2">
    <source>
        <dbReference type="EMBL" id="TXN36111.1"/>
    </source>
</evidence>
<dbReference type="SMART" id="SM00829">
    <property type="entry name" value="PKS_ER"/>
    <property type="match status" value="1"/>
</dbReference>
<dbReference type="SUPFAM" id="SSF51735">
    <property type="entry name" value="NAD(P)-binding Rossmann-fold domains"/>
    <property type="match status" value="1"/>
</dbReference>
<dbReference type="CDD" id="cd08267">
    <property type="entry name" value="MDR1"/>
    <property type="match status" value="1"/>
</dbReference>
<gene>
    <name evidence="2" type="ORF">FVB32_16265</name>
</gene>
<sequence>MKAVVCTKYGPPEVLKITEVKKPSPKENEVLVRIYATTVTAADFRVRSFTIPALFWLPARLMLGLRKPRKSILGMELSGEIESIGKNVKSFKEGDKVFAATLQTFGAYAEYICLPEDGPIALKPNNVTYEEASAIPIGARTAFHHLKRIAEVKPGQKVLIYGASGSVGTYAVQLAKYFGAEVTGVCSTSNLELVKSLGADKVIDYKKPDFTKNFETYDIIFITIDKCPFLACKKALSKKGTYLNIGRPMKSLKMIWTSLTTSKKIVVGKNSPETAEALVILKRIIEKEQLKPVIDRVYLFDQIVKAHRYVDKGHKIGNVVITLNRDVYNRKWSKEV</sequence>
<comment type="caution">
    <text evidence="2">The sequence shown here is derived from an EMBL/GenBank/DDBJ whole genome shotgun (WGS) entry which is preliminary data.</text>
</comment>
<name>A0A5C8V436_9FLAO</name>
<dbReference type="Pfam" id="PF08240">
    <property type="entry name" value="ADH_N"/>
    <property type="match status" value="1"/>
</dbReference>
<keyword evidence="3" id="KW-1185">Reference proteome</keyword>
<dbReference type="Gene3D" id="3.40.50.720">
    <property type="entry name" value="NAD(P)-binding Rossmann-like Domain"/>
    <property type="match status" value="1"/>
</dbReference>
<dbReference type="Gene3D" id="3.90.180.10">
    <property type="entry name" value="Medium-chain alcohol dehydrogenases, catalytic domain"/>
    <property type="match status" value="1"/>
</dbReference>